<evidence type="ECO:0000256" key="8">
    <source>
        <dbReference type="PROSITE-ProRule" id="PRU01360"/>
    </source>
</evidence>
<dbReference type="Pfam" id="PF07715">
    <property type="entry name" value="Plug"/>
    <property type="match status" value="1"/>
</dbReference>
<dbReference type="PROSITE" id="PS52016">
    <property type="entry name" value="TONB_DEPENDENT_REC_3"/>
    <property type="match status" value="1"/>
</dbReference>
<keyword evidence="3 8" id="KW-1134">Transmembrane beta strand</keyword>
<comment type="caution">
    <text evidence="12">The sequence shown here is derived from an EMBL/GenBank/DDBJ whole genome shotgun (WGS) entry which is preliminary data.</text>
</comment>
<evidence type="ECO:0000256" key="3">
    <source>
        <dbReference type="ARBA" id="ARBA00022452"/>
    </source>
</evidence>
<evidence type="ECO:0000313" key="12">
    <source>
        <dbReference type="EMBL" id="MBC6491564.1"/>
    </source>
</evidence>
<dbReference type="PANTHER" id="PTHR30442:SF0">
    <property type="entry name" value="FE(3+) DICITRATE TRANSPORT PROTEIN FECA"/>
    <property type="match status" value="1"/>
</dbReference>
<evidence type="ECO:0000256" key="6">
    <source>
        <dbReference type="ARBA" id="ARBA00023136"/>
    </source>
</evidence>
<comment type="similarity">
    <text evidence="8 9">Belongs to the TonB-dependent receptor family.</text>
</comment>
<feature type="domain" description="TonB-dependent receptor-like beta-barrel" evidence="10">
    <location>
        <begin position="241"/>
        <end position="694"/>
    </location>
</feature>
<keyword evidence="7 8" id="KW-0998">Cell outer membrane</keyword>
<evidence type="ECO:0000256" key="1">
    <source>
        <dbReference type="ARBA" id="ARBA00004571"/>
    </source>
</evidence>
<dbReference type="Gene3D" id="2.40.170.20">
    <property type="entry name" value="TonB-dependent receptor, beta-barrel domain"/>
    <property type="match status" value="1"/>
</dbReference>
<proteinExistence type="inferred from homology"/>
<keyword evidence="4 8" id="KW-0812">Transmembrane</keyword>
<evidence type="ECO:0000256" key="7">
    <source>
        <dbReference type="ARBA" id="ARBA00023237"/>
    </source>
</evidence>
<dbReference type="Proteomes" id="UP000765802">
    <property type="component" value="Unassembled WGS sequence"/>
</dbReference>
<comment type="subcellular location">
    <subcellularLocation>
        <location evidence="1 8">Cell outer membrane</location>
        <topology evidence="1 8">Multi-pass membrane protein</topology>
    </subcellularLocation>
</comment>
<feature type="domain" description="TonB-dependent receptor plug" evidence="11">
    <location>
        <begin position="41"/>
        <end position="150"/>
    </location>
</feature>
<evidence type="ECO:0000256" key="5">
    <source>
        <dbReference type="ARBA" id="ARBA00023077"/>
    </source>
</evidence>
<dbReference type="InterPro" id="IPR039426">
    <property type="entry name" value="TonB-dep_rcpt-like"/>
</dbReference>
<evidence type="ECO:0000259" key="10">
    <source>
        <dbReference type="Pfam" id="PF00593"/>
    </source>
</evidence>
<dbReference type="InterPro" id="IPR036942">
    <property type="entry name" value="Beta-barrel_TonB_sf"/>
</dbReference>
<evidence type="ECO:0000313" key="13">
    <source>
        <dbReference type="Proteomes" id="UP000765802"/>
    </source>
</evidence>
<dbReference type="SUPFAM" id="SSF56935">
    <property type="entry name" value="Porins"/>
    <property type="match status" value="1"/>
</dbReference>
<evidence type="ECO:0000256" key="2">
    <source>
        <dbReference type="ARBA" id="ARBA00022448"/>
    </source>
</evidence>
<protein>
    <recommendedName>
        <fullName evidence="14">TonB-dependent receptor</fullName>
    </recommendedName>
</protein>
<evidence type="ECO:0000259" key="11">
    <source>
        <dbReference type="Pfam" id="PF07715"/>
    </source>
</evidence>
<accession>A0ABR7M9Q5</accession>
<dbReference type="InterPro" id="IPR037066">
    <property type="entry name" value="Plug_dom_sf"/>
</dbReference>
<dbReference type="Gene3D" id="2.170.130.10">
    <property type="entry name" value="TonB-dependent receptor, plug domain"/>
    <property type="match status" value="1"/>
</dbReference>
<keyword evidence="2 8" id="KW-0813">Transport</keyword>
<dbReference type="Pfam" id="PF00593">
    <property type="entry name" value="TonB_dep_Rec_b-barrel"/>
    <property type="match status" value="1"/>
</dbReference>
<evidence type="ECO:0008006" key="14">
    <source>
        <dbReference type="Google" id="ProtNLM"/>
    </source>
</evidence>
<dbReference type="EMBL" id="MBUA01000023">
    <property type="protein sequence ID" value="MBC6491564.1"/>
    <property type="molecule type" value="Genomic_DNA"/>
</dbReference>
<evidence type="ECO:0000256" key="4">
    <source>
        <dbReference type="ARBA" id="ARBA00022692"/>
    </source>
</evidence>
<dbReference type="InterPro" id="IPR012910">
    <property type="entry name" value="Plug_dom"/>
</dbReference>
<keyword evidence="5 9" id="KW-0798">TonB box</keyword>
<sequence>MSFLVFGWSIAAVAQKGEDTGAFRQDMPQVLVVGYKDKLLSKVPGSVSVLRFKDIRQMAPVSGNDVMKRVPGLNVVDEEGAGLRINIGVRGLDPDRSRNLLMLEDGVPVALNPYGEPEMYFTPVIDKVRNIEVLKGSGQVMFGPQTIGGVVNLITADPPEKEKTELRIKGGQGGFFSGYASYGNTVGNVGFIVSVLRKQADNIGPTWFRINDVSAKVRVKLSEKGSVGMKLGFYDEISNSTYVGLTQTMWDQGGTDYARIAPHDRLPVRRYNFSVTHQYKFTERASLQTTAFAYTTTRNWQRQNFSSNPAATNQTGEVWGDPSVPGGALFMQNSNGHRNRQFEVAGVEPRLVVKGMIAGKENKLQTGVRFLYEKANEQFIVGKKADATAGDLRDNEVRSGNALSAYLQDELNLTERLTINAGVRMEHFDYARRILRGRFSVNGTTVVADTNVVAKDKVFGIIPGAGFSYLLHDDITIFGGVHKGFAPPRTKDAITSTGMAIQLDEESSWNYELGMRYNNNEWVSGELTFFAMSFGNQIIPVSQSSGNSNATGLANGGRTLHKGLEGALQLDLGKAFGWEHSLTVGNNFTFVDSRYVEDRFIESGSDKVNVRDNKLPYAPSFIWNGSIGFEAKKGWGLRMLGNYVTEQYSDELNTELPTANGRIGKIDARFLFDASVWYQFPSRNITLSVCAKNLGDNRYIASRRPEGIKVGLPAFVTAGIDIVF</sequence>
<organism evidence="12 13">
    <name type="scientific">Flavihumibacter stibioxidans</name>
    <dbReference type="NCBI Taxonomy" id="1834163"/>
    <lineage>
        <taxon>Bacteria</taxon>
        <taxon>Pseudomonadati</taxon>
        <taxon>Bacteroidota</taxon>
        <taxon>Chitinophagia</taxon>
        <taxon>Chitinophagales</taxon>
        <taxon>Chitinophagaceae</taxon>
        <taxon>Flavihumibacter</taxon>
    </lineage>
</organism>
<reference evidence="12 13" key="1">
    <citation type="submission" date="2016-07" db="EMBL/GenBank/DDBJ databases">
        <title>Genome analysis of Flavihumibacter stibioxidans YS-17.</title>
        <authorList>
            <person name="Shi K."/>
            <person name="Han Y."/>
            <person name="Wang G."/>
        </authorList>
    </citation>
    <scope>NUCLEOTIDE SEQUENCE [LARGE SCALE GENOMIC DNA]</scope>
    <source>
        <strain evidence="12 13">YS-17</strain>
    </source>
</reference>
<keyword evidence="6 8" id="KW-0472">Membrane</keyword>
<dbReference type="PANTHER" id="PTHR30442">
    <property type="entry name" value="IRON III DICITRATE TRANSPORT PROTEIN FECA"/>
    <property type="match status" value="1"/>
</dbReference>
<keyword evidence="13" id="KW-1185">Reference proteome</keyword>
<name>A0ABR7M9Q5_9BACT</name>
<gene>
    <name evidence="12" type="ORF">BC349_10930</name>
</gene>
<evidence type="ECO:0000256" key="9">
    <source>
        <dbReference type="RuleBase" id="RU003357"/>
    </source>
</evidence>
<dbReference type="InterPro" id="IPR000531">
    <property type="entry name" value="Beta-barrel_TonB"/>
</dbReference>